<accession>A0AAD2DTA7</accession>
<keyword evidence="2 4" id="KW-0813">Transport</keyword>
<comment type="similarity">
    <text evidence="1 4">Belongs to the plant LTP family.</text>
</comment>
<evidence type="ECO:0000259" key="6">
    <source>
        <dbReference type="SMART" id="SM00499"/>
    </source>
</evidence>
<keyword evidence="3 4" id="KW-0446">Lipid-binding</keyword>
<evidence type="ECO:0000256" key="2">
    <source>
        <dbReference type="ARBA" id="ARBA00022448"/>
    </source>
</evidence>
<proteinExistence type="inferred from homology"/>
<sequence length="124" mass="13034">MARLLGILSIFVLLVLRPARAAAPSCPTVTAKLASCISYIDDQSTQPASACCAGVKAILAQAKSKQDKIAVCKCIKSALANLGNKVDTGRVSGLPKICGMSVNLPPINKNYDCSKISWMELSHS</sequence>
<keyword evidence="8" id="KW-1185">Reference proteome</keyword>
<feature type="signal peptide" evidence="5">
    <location>
        <begin position="1"/>
        <end position="21"/>
    </location>
</feature>
<dbReference type="PANTHER" id="PTHR33076">
    <property type="entry name" value="NON-SPECIFIC LIPID-TRANSFER PROTEIN 2-RELATED"/>
    <property type="match status" value="1"/>
</dbReference>
<evidence type="ECO:0000256" key="5">
    <source>
        <dbReference type="SAM" id="SignalP"/>
    </source>
</evidence>
<dbReference type="Proteomes" id="UP000834106">
    <property type="component" value="Chromosome 6"/>
</dbReference>
<reference evidence="7" key="1">
    <citation type="submission" date="2023-05" db="EMBL/GenBank/DDBJ databases">
        <authorList>
            <person name="Huff M."/>
        </authorList>
    </citation>
    <scope>NUCLEOTIDE SEQUENCE</scope>
</reference>
<evidence type="ECO:0000256" key="1">
    <source>
        <dbReference type="ARBA" id="ARBA00009748"/>
    </source>
</evidence>
<evidence type="ECO:0000256" key="4">
    <source>
        <dbReference type="RuleBase" id="RU000628"/>
    </source>
</evidence>
<dbReference type="GO" id="GO:0006869">
    <property type="term" value="P:lipid transport"/>
    <property type="evidence" value="ECO:0007669"/>
    <property type="project" value="InterPro"/>
</dbReference>
<dbReference type="InterPro" id="IPR016140">
    <property type="entry name" value="Bifunc_inhib/LTP/seed_store"/>
</dbReference>
<dbReference type="CDD" id="cd01960">
    <property type="entry name" value="nsLTP1"/>
    <property type="match status" value="1"/>
</dbReference>
<dbReference type="AlphaFoldDB" id="A0AAD2DTA7"/>
<dbReference type="PRINTS" id="PR00382">
    <property type="entry name" value="LIPIDTRNSFER"/>
</dbReference>
<dbReference type="SMART" id="SM00499">
    <property type="entry name" value="AAI"/>
    <property type="match status" value="1"/>
</dbReference>
<dbReference type="EMBL" id="OU503041">
    <property type="protein sequence ID" value="CAI9763843.1"/>
    <property type="molecule type" value="Genomic_DNA"/>
</dbReference>
<dbReference type="Gene3D" id="1.10.110.10">
    <property type="entry name" value="Plant lipid-transfer and hydrophobic proteins"/>
    <property type="match status" value="1"/>
</dbReference>
<keyword evidence="5" id="KW-0732">Signal</keyword>
<evidence type="ECO:0000256" key="3">
    <source>
        <dbReference type="ARBA" id="ARBA00023121"/>
    </source>
</evidence>
<gene>
    <name evidence="7" type="ORF">FPE_LOCUS11273</name>
</gene>
<feature type="chain" id="PRO_5042283333" description="Non-specific lipid-transfer protein" evidence="5">
    <location>
        <begin position="22"/>
        <end position="124"/>
    </location>
</feature>
<dbReference type="Pfam" id="PF00234">
    <property type="entry name" value="Tryp_alpha_amyl"/>
    <property type="match status" value="1"/>
</dbReference>
<dbReference type="SUPFAM" id="SSF47699">
    <property type="entry name" value="Bifunctional inhibitor/lipid-transfer protein/seed storage 2S albumin"/>
    <property type="match status" value="1"/>
</dbReference>
<evidence type="ECO:0000313" key="8">
    <source>
        <dbReference type="Proteomes" id="UP000834106"/>
    </source>
</evidence>
<dbReference type="InterPro" id="IPR036312">
    <property type="entry name" value="Bifun_inhib/LTP/seed_sf"/>
</dbReference>
<protein>
    <recommendedName>
        <fullName evidence="4">Non-specific lipid-transfer protein</fullName>
    </recommendedName>
</protein>
<dbReference type="InterPro" id="IPR000528">
    <property type="entry name" value="Plant_nsLTP"/>
</dbReference>
<feature type="domain" description="Bifunctional inhibitor/plant lipid transfer protein/seed storage helical" evidence="6">
    <location>
        <begin position="26"/>
        <end position="113"/>
    </location>
</feature>
<evidence type="ECO:0000313" key="7">
    <source>
        <dbReference type="EMBL" id="CAI9763843.1"/>
    </source>
</evidence>
<organism evidence="7 8">
    <name type="scientific">Fraxinus pennsylvanica</name>
    <dbReference type="NCBI Taxonomy" id="56036"/>
    <lineage>
        <taxon>Eukaryota</taxon>
        <taxon>Viridiplantae</taxon>
        <taxon>Streptophyta</taxon>
        <taxon>Embryophyta</taxon>
        <taxon>Tracheophyta</taxon>
        <taxon>Spermatophyta</taxon>
        <taxon>Magnoliopsida</taxon>
        <taxon>eudicotyledons</taxon>
        <taxon>Gunneridae</taxon>
        <taxon>Pentapetalae</taxon>
        <taxon>asterids</taxon>
        <taxon>lamiids</taxon>
        <taxon>Lamiales</taxon>
        <taxon>Oleaceae</taxon>
        <taxon>Oleeae</taxon>
        <taxon>Fraxinus</taxon>
    </lineage>
</organism>
<dbReference type="GO" id="GO:0008289">
    <property type="term" value="F:lipid binding"/>
    <property type="evidence" value="ECO:0007669"/>
    <property type="project" value="UniProtKB-KW"/>
</dbReference>
<name>A0AAD2DTA7_9LAMI</name>
<comment type="function">
    <text evidence="4">Plant non-specific lipid-transfer proteins transfer phospholipids as well as galactolipids across membranes. May play a role in wax or cutin deposition in the cell walls of expanding epidermal cells and certain secretory tissues.</text>
</comment>